<evidence type="ECO:0000313" key="2">
    <source>
        <dbReference type="EMBL" id="GEL21845.1"/>
    </source>
</evidence>
<protein>
    <submittedName>
        <fullName evidence="2">Membrane protein</fullName>
    </submittedName>
</protein>
<dbReference type="OrthoDB" id="3240470at2"/>
<feature type="transmembrane region" description="Helical" evidence="1">
    <location>
        <begin position="89"/>
        <end position="111"/>
    </location>
</feature>
<dbReference type="EMBL" id="BJVJ01000004">
    <property type="protein sequence ID" value="GEL21845.1"/>
    <property type="molecule type" value="Genomic_DNA"/>
</dbReference>
<feature type="transmembrane region" description="Helical" evidence="1">
    <location>
        <begin position="49"/>
        <end position="68"/>
    </location>
</feature>
<feature type="transmembrane region" description="Helical" evidence="1">
    <location>
        <begin position="12"/>
        <end position="29"/>
    </location>
</feature>
<comment type="caution">
    <text evidence="2">The sequence shown here is derived from an EMBL/GenBank/DDBJ whole genome shotgun (WGS) entry which is preliminary data.</text>
</comment>
<gene>
    <name evidence="2" type="ORF">PSU4_07990</name>
</gene>
<feature type="transmembrane region" description="Helical" evidence="1">
    <location>
        <begin position="123"/>
        <end position="145"/>
    </location>
</feature>
<dbReference type="Pfam" id="PF11188">
    <property type="entry name" value="DUF2975"/>
    <property type="match status" value="1"/>
</dbReference>
<keyword evidence="1" id="KW-0812">Transmembrane</keyword>
<keyword evidence="1" id="KW-0472">Membrane</keyword>
<dbReference type="Proteomes" id="UP000321685">
    <property type="component" value="Unassembled WGS sequence"/>
</dbReference>
<dbReference type="AlphaFoldDB" id="A0A511DAK5"/>
<dbReference type="InterPro" id="IPR021354">
    <property type="entry name" value="DUF2975"/>
</dbReference>
<name>A0A511DAK5_9PSEU</name>
<reference evidence="2 3" key="1">
    <citation type="submission" date="2019-07" db="EMBL/GenBank/DDBJ databases">
        <title>Whole genome shotgun sequence of Pseudonocardia sulfidoxydans NBRC 16205.</title>
        <authorList>
            <person name="Hosoyama A."/>
            <person name="Uohara A."/>
            <person name="Ohji S."/>
            <person name="Ichikawa N."/>
        </authorList>
    </citation>
    <scope>NUCLEOTIDE SEQUENCE [LARGE SCALE GENOMIC DNA]</scope>
    <source>
        <strain evidence="2 3">NBRC 16205</strain>
    </source>
</reference>
<sequence>MMIERRAIPTLRVFLVVLFCVLLVFQFLSLPGTFRYMAEQNPNDAPLRWPATIIAGFWVLCVQVVIVATWQLLTRVTQDRIFSESSLRWVDVIVGAIAAGWLVLVAVDVVVLTQADDPGMPMLLLLLTTGVTVFGLLVVVLRTLLRRATTLRTDLDAVI</sequence>
<proteinExistence type="predicted"/>
<dbReference type="RefSeq" id="WP_147102560.1">
    <property type="nucleotide sequence ID" value="NZ_BJVJ01000004.1"/>
</dbReference>
<evidence type="ECO:0000313" key="3">
    <source>
        <dbReference type="Proteomes" id="UP000321685"/>
    </source>
</evidence>
<keyword evidence="3" id="KW-1185">Reference proteome</keyword>
<keyword evidence="1" id="KW-1133">Transmembrane helix</keyword>
<organism evidence="2 3">
    <name type="scientific">Pseudonocardia sulfidoxydans NBRC 16205</name>
    <dbReference type="NCBI Taxonomy" id="1223511"/>
    <lineage>
        <taxon>Bacteria</taxon>
        <taxon>Bacillati</taxon>
        <taxon>Actinomycetota</taxon>
        <taxon>Actinomycetes</taxon>
        <taxon>Pseudonocardiales</taxon>
        <taxon>Pseudonocardiaceae</taxon>
        <taxon>Pseudonocardia</taxon>
    </lineage>
</organism>
<evidence type="ECO:0000256" key="1">
    <source>
        <dbReference type="SAM" id="Phobius"/>
    </source>
</evidence>
<accession>A0A511DAK5</accession>